<dbReference type="Proteomes" id="UP000440732">
    <property type="component" value="Unassembled WGS sequence"/>
</dbReference>
<reference evidence="5 6" key="1">
    <citation type="submission" date="2018-08" db="EMBL/GenBank/DDBJ databases">
        <title>Genomic investigation of the strawberry pathogen Phytophthora fragariae indicates pathogenicity is determined by transcriptional variation in three key races.</title>
        <authorList>
            <person name="Adams T.M."/>
            <person name="Armitage A.D."/>
            <person name="Sobczyk M.K."/>
            <person name="Bates H.J."/>
            <person name="Dunwell J.M."/>
            <person name="Nellist C.F."/>
            <person name="Harrison R.J."/>
        </authorList>
    </citation>
    <scope>NUCLEOTIDE SEQUENCE [LARGE SCALE GENOMIC DNA]</scope>
    <source>
        <strain evidence="4 7">BC-1</strain>
        <strain evidence="3 6">NOV-27</strain>
        <strain evidence="2 8">NOV-5</strain>
        <strain evidence="1 5">NOV-9</strain>
    </source>
</reference>
<evidence type="ECO:0000313" key="4">
    <source>
        <dbReference type="EMBL" id="KAE9163562.1"/>
    </source>
</evidence>
<dbReference type="EMBL" id="QXGB01008686">
    <property type="protein sequence ID" value="KAE9157627.1"/>
    <property type="molecule type" value="Genomic_DNA"/>
</dbReference>
<dbReference type="OrthoDB" id="145064at2759"/>
<proteinExistence type="predicted"/>
<organism evidence="3 6">
    <name type="scientific">Phytophthora fragariae</name>
    <dbReference type="NCBI Taxonomy" id="53985"/>
    <lineage>
        <taxon>Eukaryota</taxon>
        <taxon>Sar</taxon>
        <taxon>Stramenopiles</taxon>
        <taxon>Oomycota</taxon>
        <taxon>Peronosporomycetes</taxon>
        <taxon>Peronosporales</taxon>
        <taxon>Peronosporaceae</taxon>
        <taxon>Phytophthora</taxon>
    </lineage>
</organism>
<sequence>MSGMYARNACEGSSTESTSGMYARYTCEGSRIESIPFYAEIDAAA</sequence>
<evidence type="ECO:0000313" key="6">
    <source>
        <dbReference type="Proteomes" id="UP000433483"/>
    </source>
</evidence>
<accession>A0A6A3V2K4</accession>
<evidence type="ECO:0000313" key="8">
    <source>
        <dbReference type="Proteomes" id="UP000440732"/>
    </source>
</evidence>
<dbReference type="EMBL" id="QXGF01008237">
    <property type="protein sequence ID" value="KAE8917022.1"/>
    <property type="molecule type" value="Genomic_DNA"/>
</dbReference>
<keyword evidence="6" id="KW-1185">Reference proteome</keyword>
<evidence type="ECO:0000313" key="5">
    <source>
        <dbReference type="Proteomes" id="UP000429523"/>
    </source>
</evidence>
<comment type="caution">
    <text evidence="3">The sequence shown here is derived from an EMBL/GenBank/DDBJ whole genome shotgun (WGS) entry which is preliminary data.</text>
</comment>
<dbReference type="Proteomes" id="UP000440367">
    <property type="component" value="Unassembled WGS sequence"/>
</dbReference>
<dbReference type="EMBL" id="QXGA01009477">
    <property type="protein sequence ID" value="KAE9056551.1"/>
    <property type="molecule type" value="Genomic_DNA"/>
</dbReference>
<evidence type="ECO:0000313" key="7">
    <source>
        <dbReference type="Proteomes" id="UP000440367"/>
    </source>
</evidence>
<dbReference type="AlphaFoldDB" id="A0A6A3V2K4"/>
<dbReference type="EMBL" id="QXGD01006266">
    <property type="protein sequence ID" value="KAE9163562.1"/>
    <property type="molecule type" value="Genomic_DNA"/>
</dbReference>
<gene>
    <name evidence="4" type="ORF">PF002_g31828</name>
    <name evidence="3" type="ORF">PF005_g32756</name>
    <name evidence="2" type="ORF">PF006_g32650</name>
    <name evidence="1" type="ORF">PF009_g32657</name>
</gene>
<protein>
    <submittedName>
        <fullName evidence="3">Uncharacterized protein</fullName>
    </submittedName>
</protein>
<evidence type="ECO:0000313" key="1">
    <source>
        <dbReference type="EMBL" id="KAE8917022.1"/>
    </source>
</evidence>
<dbReference type="Proteomes" id="UP000429523">
    <property type="component" value="Unassembled WGS sequence"/>
</dbReference>
<dbReference type="Proteomes" id="UP000433483">
    <property type="component" value="Unassembled WGS sequence"/>
</dbReference>
<evidence type="ECO:0000313" key="3">
    <source>
        <dbReference type="EMBL" id="KAE9157627.1"/>
    </source>
</evidence>
<name>A0A6A3V2K4_9STRA</name>
<evidence type="ECO:0000313" key="2">
    <source>
        <dbReference type="EMBL" id="KAE9056551.1"/>
    </source>
</evidence>